<feature type="domain" description="Copper amine oxidase-like N-terminal" evidence="1">
    <location>
        <begin position="38"/>
        <end position="144"/>
    </location>
</feature>
<dbReference type="Pfam" id="PF07833">
    <property type="entry name" value="Cu_amine_oxidN1"/>
    <property type="match status" value="1"/>
</dbReference>
<dbReference type="InterPro" id="IPR036582">
    <property type="entry name" value="Mao_N_sf"/>
</dbReference>
<proteinExistence type="predicted"/>
<sequence>MEEIFVKRIIFMLAFTFFVFSSQMIVHANNQAPITVFIDGKKQTYDQPPVLLNGRTMVPMRGIFEALGTQVYYNASTKTIYADNYGMQIKMPLGNKTVNVNGKLITLDVEPRILNNRTLVPLRFVSESLGADVDWNSANKTIQIKTYSNNPVELNKALVAGNFPLMEKWVKGGTDPNSALNTALETGNVEGLRNLFKLGADSLEIDPLYPYLKDPRYREVILPYALGERLEEYGPKRKQFTTYQDTYYAGVPESTILKTEAFQLAALTQMNIQNLSTVVFTFPKKVQGFNLYRMMDEKHKGVGIAMPTGYVFQDPRETNWEFRSNNEQELMAYFTLYLNGKTAFGVRKAKRNTEPLYVQSVREKNAYQIEMVLSGKATAETVLNKDHYMIMNQQGEELRIKDITYEKAQYDEVATFTLEQPLIGENKLYFYVNGLEDSNQNKFNSYQTFFYVNDTKRPEFAPSIQVPAKSFEVTDGHITSMTLRFTEPLRNINVRIDGKVYEYQIDGASSEVKIDNLWLESNPDNSFYLECWDGAGNRSSIVTPFVDK</sequence>
<dbReference type="Proteomes" id="UP000481030">
    <property type="component" value="Unassembled WGS sequence"/>
</dbReference>
<dbReference type="InterPro" id="IPR012854">
    <property type="entry name" value="Cu_amine_oxidase-like_N"/>
</dbReference>
<comment type="caution">
    <text evidence="2">The sequence shown here is derived from an EMBL/GenBank/DDBJ whole genome shotgun (WGS) entry which is preliminary data.</text>
</comment>
<keyword evidence="3" id="KW-1185">Reference proteome</keyword>
<gene>
    <name evidence="2" type="ORF">F7731_09720</name>
</gene>
<dbReference type="SUPFAM" id="SSF55383">
    <property type="entry name" value="Copper amine oxidase, domain N"/>
    <property type="match status" value="1"/>
</dbReference>
<protein>
    <submittedName>
        <fullName evidence="2">Copper amine oxidase N-terminal domain-containing protein</fullName>
    </submittedName>
</protein>
<accession>A0A6L3V7E8</accession>
<dbReference type="OrthoDB" id="1906360at2"/>
<dbReference type="Gene3D" id="3.30.457.10">
    <property type="entry name" value="Copper amine oxidase-like, N-terminal domain"/>
    <property type="match status" value="1"/>
</dbReference>
<dbReference type="EMBL" id="WBOS01000003">
    <property type="protein sequence ID" value="KAB2336630.1"/>
    <property type="molecule type" value="Genomic_DNA"/>
</dbReference>
<evidence type="ECO:0000313" key="2">
    <source>
        <dbReference type="EMBL" id="KAB2336630.1"/>
    </source>
</evidence>
<organism evidence="2 3">
    <name type="scientific">Cytobacillus depressus</name>
    <dbReference type="NCBI Taxonomy" id="1602942"/>
    <lineage>
        <taxon>Bacteria</taxon>
        <taxon>Bacillati</taxon>
        <taxon>Bacillota</taxon>
        <taxon>Bacilli</taxon>
        <taxon>Bacillales</taxon>
        <taxon>Bacillaceae</taxon>
        <taxon>Cytobacillus</taxon>
    </lineage>
</organism>
<dbReference type="AlphaFoldDB" id="A0A6L3V7E8"/>
<evidence type="ECO:0000259" key="1">
    <source>
        <dbReference type="Pfam" id="PF07833"/>
    </source>
</evidence>
<evidence type="ECO:0000313" key="3">
    <source>
        <dbReference type="Proteomes" id="UP000481030"/>
    </source>
</evidence>
<name>A0A6L3V7E8_9BACI</name>
<reference evidence="2 3" key="1">
    <citation type="journal article" date="2016" name="Antonie Van Leeuwenhoek">
        <title>Bacillus depressus sp. nov., isolated from soil of a sunflower field.</title>
        <authorList>
            <person name="Wei X."/>
            <person name="Xin D."/>
            <person name="Xin Y."/>
            <person name="Zhang H."/>
            <person name="Wang T."/>
            <person name="Zhang J."/>
        </authorList>
    </citation>
    <scope>NUCLEOTIDE SEQUENCE [LARGE SCALE GENOMIC DNA]</scope>
    <source>
        <strain evidence="2 3">BZ1</strain>
    </source>
</reference>